<dbReference type="OrthoDB" id="1916348at2759"/>
<dbReference type="SUPFAM" id="SSF48113">
    <property type="entry name" value="Heme-dependent peroxidases"/>
    <property type="match status" value="1"/>
</dbReference>
<keyword evidence="7" id="KW-0560">Oxidoreductase</keyword>
<dbReference type="GO" id="GO:0046872">
    <property type="term" value="F:metal ion binding"/>
    <property type="evidence" value="ECO:0007669"/>
    <property type="project" value="UniProtKB-KW"/>
</dbReference>
<dbReference type="GO" id="GO:0042744">
    <property type="term" value="P:hydrogen peroxide catabolic process"/>
    <property type="evidence" value="ECO:0007669"/>
    <property type="project" value="UniProtKB-KW"/>
</dbReference>
<evidence type="ECO:0000256" key="10">
    <source>
        <dbReference type="PIRSR" id="PIRSR600823-1"/>
    </source>
</evidence>
<evidence type="ECO:0000256" key="12">
    <source>
        <dbReference type="PIRSR" id="PIRSR600823-4"/>
    </source>
</evidence>
<feature type="binding site" evidence="11">
    <location>
        <position position="110"/>
    </location>
    <ligand>
        <name>Ca(2+)</name>
        <dbReference type="ChEBI" id="CHEBI:29108"/>
        <label>1</label>
    </ligand>
</feature>
<gene>
    <name evidence="16" type="ORF">HPP92_011141</name>
</gene>
<feature type="disulfide bond" evidence="13">
    <location>
        <begin position="108"/>
        <end position="113"/>
    </location>
</feature>
<accession>A0A835QYH0</accession>
<feature type="domain" description="Plant heme peroxidase family profile" evidence="15">
    <location>
        <begin position="65"/>
        <end position="181"/>
    </location>
</feature>
<evidence type="ECO:0000256" key="8">
    <source>
        <dbReference type="ARBA" id="ARBA00023004"/>
    </source>
</evidence>
<evidence type="ECO:0000256" key="2">
    <source>
        <dbReference type="ARBA" id="ARBA00001970"/>
    </source>
</evidence>
<evidence type="ECO:0000256" key="4">
    <source>
        <dbReference type="ARBA" id="ARBA00022617"/>
    </source>
</evidence>
<feature type="disulfide bond" evidence="13">
    <location>
        <begin position="75"/>
        <end position="154"/>
    </location>
</feature>
<keyword evidence="5 11" id="KW-0479">Metal-binding</keyword>
<evidence type="ECO:0000256" key="14">
    <source>
        <dbReference type="RuleBase" id="RU004241"/>
    </source>
</evidence>
<evidence type="ECO:0000256" key="3">
    <source>
        <dbReference type="ARBA" id="ARBA00022559"/>
    </source>
</evidence>
<feature type="site" description="Transition state stabilizer" evidence="12">
    <location>
        <position position="102"/>
    </location>
</feature>
<feature type="binding site" evidence="11">
    <location>
        <position position="114"/>
    </location>
    <ligand>
        <name>Ca(2+)</name>
        <dbReference type="ChEBI" id="CHEBI:29108"/>
        <label>1</label>
    </ligand>
</feature>
<protein>
    <recommendedName>
        <fullName evidence="15">Plant heme peroxidase family profile domain-containing protein</fullName>
    </recommendedName>
</protein>
<dbReference type="InterPro" id="IPR000823">
    <property type="entry name" value="Peroxidase_pln"/>
</dbReference>
<evidence type="ECO:0000256" key="6">
    <source>
        <dbReference type="ARBA" id="ARBA00022837"/>
    </source>
</evidence>
<keyword evidence="13" id="KW-1015">Disulfide bond</keyword>
<evidence type="ECO:0000256" key="9">
    <source>
        <dbReference type="ARBA" id="ARBA00023324"/>
    </source>
</evidence>
<keyword evidence="8" id="KW-0408">Iron</keyword>
<dbReference type="Pfam" id="PF00141">
    <property type="entry name" value="peroxidase"/>
    <property type="match status" value="1"/>
</dbReference>
<evidence type="ECO:0000313" key="17">
    <source>
        <dbReference type="Proteomes" id="UP000636800"/>
    </source>
</evidence>
<sequence>MTVINHRLLYLRVQQASLQVAARRFMSNDEFLKKGAMGSSSSWIWVFLALFALSSVGNGDSPGPGLVMDFYKESCPQAEDIIREQVKLLYKRHKNTAFSWLRNIFHDCAVQSCDASLLLETTRKTISEKETDRSFGMRNFRYLEDIKDAVERECPGVVSCADILVLSARDGIVAIEGHTYL</sequence>
<dbReference type="PRINTS" id="PR00461">
    <property type="entry name" value="PLPEROXIDASE"/>
</dbReference>
<evidence type="ECO:0000256" key="11">
    <source>
        <dbReference type="PIRSR" id="PIRSR600823-3"/>
    </source>
</evidence>
<reference evidence="16 17" key="1">
    <citation type="journal article" date="2020" name="Nat. Food">
        <title>A phased Vanilla planifolia genome enables genetic improvement of flavour and production.</title>
        <authorList>
            <person name="Hasing T."/>
            <person name="Tang H."/>
            <person name="Brym M."/>
            <person name="Khazi F."/>
            <person name="Huang T."/>
            <person name="Chambers A.H."/>
        </authorList>
    </citation>
    <scope>NUCLEOTIDE SEQUENCE [LARGE SCALE GENOMIC DNA]</scope>
    <source>
        <tissue evidence="16">Leaf</tissue>
    </source>
</reference>
<evidence type="ECO:0000256" key="13">
    <source>
        <dbReference type="PIRSR" id="PIRSR600823-5"/>
    </source>
</evidence>
<comment type="cofactor">
    <cofactor evidence="2">
        <name>heme b</name>
        <dbReference type="ChEBI" id="CHEBI:60344"/>
    </cofactor>
</comment>
<evidence type="ECO:0000256" key="1">
    <source>
        <dbReference type="ARBA" id="ARBA00000189"/>
    </source>
</evidence>
<dbReference type="PROSITE" id="PS50873">
    <property type="entry name" value="PEROXIDASE_4"/>
    <property type="match status" value="1"/>
</dbReference>
<dbReference type="Proteomes" id="UP000636800">
    <property type="component" value="Chromosome 5"/>
</dbReference>
<keyword evidence="4" id="KW-0349">Heme</keyword>
<evidence type="ECO:0000256" key="7">
    <source>
        <dbReference type="ARBA" id="ARBA00023002"/>
    </source>
</evidence>
<dbReference type="Gene3D" id="1.10.520.10">
    <property type="match status" value="1"/>
</dbReference>
<feature type="binding site" evidence="11">
    <location>
        <position position="128"/>
    </location>
    <ligand>
        <name>Ca(2+)</name>
        <dbReference type="ChEBI" id="CHEBI:29108"/>
        <label>1</label>
    </ligand>
</feature>
<dbReference type="PANTHER" id="PTHR31235">
    <property type="entry name" value="PEROXIDASE 25-RELATED"/>
    <property type="match status" value="1"/>
</dbReference>
<evidence type="ECO:0000313" key="16">
    <source>
        <dbReference type="EMBL" id="KAG0480283.1"/>
    </source>
</evidence>
<dbReference type="GO" id="GO:0006979">
    <property type="term" value="P:response to oxidative stress"/>
    <property type="evidence" value="ECO:0007669"/>
    <property type="project" value="InterPro"/>
</dbReference>
<feature type="active site" description="Proton acceptor" evidence="10">
    <location>
        <position position="106"/>
    </location>
</feature>
<dbReference type="InterPro" id="IPR010255">
    <property type="entry name" value="Haem_peroxidase_sf"/>
</dbReference>
<dbReference type="PRINTS" id="PR00458">
    <property type="entry name" value="PEROXIDASE"/>
</dbReference>
<feature type="binding site" evidence="11">
    <location>
        <position position="107"/>
    </location>
    <ligand>
        <name>Ca(2+)</name>
        <dbReference type="ChEBI" id="CHEBI:29108"/>
        <label>1</label>
    </ligand>
</feature>
<comment type="cofactor">
    <cofactor evidence="11">
        <name>Ca(2+)</name>
        <dbReference type="ChEBI" id="CHEBI:29108"/>
    </cofactor>
    <text evidence="11">Binds 2 calcium ions per subunit.</text>
</comment>
<dbReference type="GO" id="GO:0140825">
    <property type="term" value="F:lactoperoxidase activity"/>
    <property type="evidence" value="ECO:0007669"/>
    <property type="project" value="UniProtKB-EC"/>
</dbReference>
<dbReference type="AlphaFoldDB" id="A0A835QYH0"/>
<name>A0A835QYH0_VANPL</name>
<evidence type="ECO:0000256" key="5">
    <source>
        <dbReference type="ARBA" id="ARBA00022723"/>
    </source>
</evidence>
<proteinExistence type="inferred from homology"/>
<dbReference type="GO" id="GO:0020037">
    <property type="term" value="F:heme binding"/>
    <property type="evidence" value="ECO:0007669"/>
    <property type="project" value="InterPro"/>
</dbReference>
<comment type="catalytic activity">
    <reaction evidence="1">
        <text>2 a phenolic donor + H2O2 = 2 a phenolic radical donor + 2 H2O</text>
        <dbReference type="Rhea" id="RHEA:56136"/>
        <dbReference type="ChEBI" id="CHEBI:15377"/>
        <dbReference type="ChEBI" id="CHEBI:16240"/>
        <dbReference type="ChEBI" id="CHEBI:139520"/>
        <dbReference type="ChEBI" id="CHEBI:139521"/>
        <dbReference type="EC" id="1.11.1.7"/>
    </reaction>
</comment>
<evidence type="ECO:0000259" key="15">
    <source>
        <dbReference type="PROSITE" id="PS50873"/>
    </source>
</evidence>
<dbReference type="InterPro" id="IPR002016">
    <property type="entry name" value="Haem_peroxidase"/>
</dbReference>
<comment type="caution">
    <text evidence="16">The sequence shown here is derived from an EMBL/GenBank/DDBJ whole genome shotgun (WGS) entry which is preliminary data.</text>
</comment>
<keyword evidence="3" id="KW-0575">Peroxidase</keyword>
<feature type="binding site" evidence="11">
    <location>
        <position position="116"/>
    </location>
    <ligand>
        <name>Ca(2+)</name>
        <dbReference type="ChEBI" id="CHEBI:29108"/>
        <label>1</label>
    </ligand>
</feature>
<dbReference type="FunFam" id="1.10.520.10:FF:000010">
    <property type="entry name" value="Peroxidase"/>
    <property type="match status" value="1"/>
</dbReference>
<comment type="similarity">
    <text evidence="14">Belongs to the peroxidase family.</text>
</comment>
<keyword evidence="6 11" id="KW-0106">Calcium</keyword>
<keyword evidence="17" id="KW-1185">Reference proteome</keyword>
<keyword evidence="9" id="KW-0376">Hydrogen peroxide</keyword>
<dbReference type="EMBL" id="JADCNL010000005">
    <property type="protein sequence ID" value="KAG0480283.1"/>
    <property type="molecule type" value="Genomic_DNA"/>
</dbReference>
<organism evidence="16 17">
    <name type="scientific">Vanilla planifolia</name>
    <name type="common">Vanilla</name>
    <dbReference type="NCBI Taxonomy" id="51239"/>
    <lineage>
        <taxon>Eukaryota</taxon>
        <taxon>Viridiplantae</taxon>
        <taxon>Streptophyta</taxon>
        <taxon>Embryophyta</taxon>
        <taxon>Tracheophyta</taxon>
        <taxon>Spermatophyta</taxon>
        <taxon>Magnoliopsida</taxon>
        <taxon>Liliopsida</taxon>
        <taxon>Asparagales</taxon>
        <taxon>Orchidaceae</taxon>
        <taxon>Vanilloideae</taxon>
        <taxon>Vanilleae</taxon>
        <taxon>Vanilla</taxon>
    </lineage>
</organism>